<organism evidence="2 3">
    <name type="scientific">Caerostris darwini</name>
    <dbReference type="NCBI Taxonomy" id="1538125"/>
    <lineage>
        <taxon>Eukaryota</taxon>
        <taxon>Metazoa</taxon>
        <taxon>Ecdysozoa</taxon>
        <taxon>Arthropoda</taxon>
        <taxon>Chelicerata</taxon>
        <taxon>Arachnida</taxon>
        <taxon>Araneae</taxon>
        <taxon>Araneomorphae</taxon>
        <taxon>Entelegynae</taxon>
        <taxon>Araneoidea</taxon>
        <taxon>Araneidae</taxon>
        <taxon>Caerostris</taxon>
    </lineage>
</organism>
<dbReference type="Proteomes" id="UP001054837">
    <property type="component" value="Unassembled WGS sequence"/>
</dbReference>
<proteinExistence type="predicted"/>
<keyword evidence="1" id="KW-1133">Transmembrane helix</keyword>
<reference evidence="2 3" key="1">
    <citation type="submission" date="2021-06" db="EMBL/GenBank/DDBJ databases">
        <title>Caerostris darwini draft genome.</title>
        <authorList>
            <person name="Kono N."/>
            <person name="Arakawa K."/>
        </authorList>
    </citation>
    <scope>NUCLEOTIDE SEQUENCE [LARGE SCALE GENOMIC DNA]</scope>
</reference>
<keyword evidence="1" id="KW-0812">Transmembrane</keyword>
<name>A0AAV4UU26_9ARAC</name>
<gene>
    <name evidence="2" type="ORF">CDAR_217171</name>
</gene>
<accession>A0AAV4UU26</accession>
<dbReference type="EMBL" id="BPLQ01011932">
    <property type="protein sequence ID" value="GIY61322.1"/>
    <property type="molecule type" value="Genomic_DNA"/>
</dbReference>
<sequence>MKAAKKNNNLKYFPIFLHFYFPFTAGNLLPLVFDKRRDQNLMSKRRRIHQTARACIPPFRNKYVFRDALNLTATKEVVEKFVSNKTRFHSGVGERLVRHSPPSSSALVIPSIPHPSGLCSPNGI</sequence>
<feature type="transmembrane region" description="Helical" evidence="1">
    <location>
        <begin position="12"/>
        <end position="33"/>
    </location>
</feature>
<protein>
    <submittedName>
        <fullName evidence="2">Uncharacterized protein</fullName>
    </submittedName>
</protein>
<comment type="caution">
    <text evidence="2">The sequence shown here is derived from an EMBL/GenBank/DDBJ whole genome shotgun (WGS) entry which is preliminary data.</text>
</comment>
<evidence type="ECO:0000313" key="3">
    <source>
        <dbReference type="Proteomes" id="UP001054837"/>
    </source>
</evidence>
<evidence type="ECO:0000313" key="2">
    <source>
        <dbReference type="EMBL" id="GIY61322.1"/>
    </source>
</evidence>
<keyword evidence="3" id="KW-1185">Reference proteome</keyword>
<evidence type="ECO:0000256" key="1">
    <source>
        <dbReference type="SAM" id="Phobius"/>
    </source>
</evidence>
<keyword evidence="1" id="KW-0472">Membrane</keyword>
<dbReference type="AlphaFoldDB" id="A0AAV4UU26"/>